<dbReference type="EMBL" id="BOMG01000051">
    <property type="protein sequence ID" value="GID55518.1"/>
    <property type="molecule type" value="Genomic_DNA"/>
</dbReference>
<name>A0ABQ3XAN7_9ACTN</name>
<feature type="compositionally biased region" description="Low complexity" evidence="1">
    <location>
        <begin position="32"/>
        <end position="45"/>
    </location>
</feature>
<evidence type="ECO:0000256" key="2">
    <source>
        <dbReference type="SAM" id="SignalP"/>
    </source>
</evidence>
<accession>A0ABQ3XAN7</accession>
<dbReference type="Proteomes" id="UP000612282">
    <property type="component" value="Unassembled WGS sequence"/>
</dbReference>
<evidence type="ECO:0000256" key="1">
    <source>
        <dbReference type="SAM" id="MobiDB-lite"/>
    </source>
</evidence>
<organism evidence="3 4">
    <name type="scientific">Actinoplanes couchii</name>
    <dbReference type="NCBI Taxonomy" id="403638"/>
    <lineage>
        <taxon>Bacteria</taxon>
        <taxon>Bacillati</taxon>
        <taxon>Actinomycetota</taxon>
        <taxon>Actinomycetes</taxon>
        <taxon>Micromonosporales</taxon>
        <taxon>Micromonosporaceae</taxon>
        <taxon>Actinoplanes</taxon>
    </lineage>
</organism>
<evidence type="ECO:0000313" key="4">
    <source>
        <dbReference type="Proteomes" id="UP000612282"/>
    </source>
</evidence>
<feature type="chain" id="PRO_5046928508" evidence="2">
    <location>
        <begin position="19"/>
        <end position="193"/>
    </location>
</feature>
<evidence type="ECO:0000313" key="3">
    <source>
        <dbReference type="EMBL" id="GID55518.1"/>
    </source>
</evidence>
<dbReference type="PROSITE" id="PS51257">
    <property type="entry name" value="PROKAR_LIPOPROTEIN"/>
    <property type="match status" value="1"/>
</dbReference>
<feature type="signal peptide" evidence="2">
    <location>
        <begin position="1"/>
        <end position="18"/>
    </location>
</feature>
<comment type="caution">
    <text evidence="3">The sequence shown here is derived from an EMBL/GenBank/DDBJ whole genome shotgun (WGS) entry which is preliminary data.</text>
</comment>
<dbReference type="RefSeq" id="WP_203796811.1">
    <property type="nucleotide sequence ID" value="NZ_BAAAQE010000026.1"/>
</dbReference>
<keyword evidence="4" id="KW-1185">Reference proteome</keyword>
<feature type="compositionally biased region" description="Low complexity" evidence="1">
    <location>
        <begin position="174"/>
        <end position="193"/>
    </location>
</feature>
<feature type="region of interest" description="Disordered" evidence="1">
    <location>
        <begin position="23"/>
        <end position="45"/>
    </location>
</feature>
<gene>
    <name evidence="3" type="ORF">Aco03nite_039220</name>
</gene>
<keyword evidence="2" id="KW-0732">Signal</keyword>
<proteinExistence type="predicted"/>
<feature type="region of interest" description="Disordered" evidence="1">
    <location>
        <begin position="173"/>
        <end position="193"/>
    </location>
</feature>
<sequence length="193" mass="19775">MRRALLAVIAGGTLLTGAACDSDAETPQFTEPSAPASVLAAPSPSVSLAPDYSEDTAKICGRVTGVVNKAFGEFGAELGRMIANKDAKETAEATKSEKAAADELKAIGAQIRKETKDAQDPELAVAAETSAKKIDAAAKNRSYIKGLKATKDLDVTLKDQIAEWLDPLSGYCAGGPLPSESAPASADPVPSAS</sequence>
<protein>
    <submittedName>
        <fullName evidence="3">Uncharacterized protein</fullName>
    </submittedName>
</protein>
<reference evidence="3 4" key="1">
    <citation type="submission" date="2021-01" db="EMBL/GenBank/DDBJ databases">
        <title>Whole genome shotgun sequence of Actinoplanes couchii NBRC 106145.</title>
        <authorList>
            <person name="Komaki H."/>
            <person name="Tamura T."/>
        </authorList>
    </citation>
    <scope>NUCLEOTIDE SEQUENCE [LARGE SCALE GENOMIC DNA]</scope>
    <source>
        <strain evidence="3 4">NBRC 106145</strain>
    </source>
</reference>